<comment type="caution">
    <text evidence="2">The sequence shown here is derived from an EMBL/GenBank/DDBJ whole genome shotgun (WGS) entry which is preliminary data.</text>
</comment>
<feature type="coiled-coil region" evidence="1">
    <location>
        <begin position="171"/>
        <end position="219"/>
    </location>
</feature>
<keyword evidence="3" id="KW-1185">Reference proteome</keyword>
<accession>A0A9Q1E595</accession>
<dbReference type="EMBL" id="JAINUF010000025">
    <property type="protein sequence ID" value="KAJ8332483.1"/>
    <property type="molecule type" value="Genomic_DNA"/>
</dbReference>
<keyword evidence="1" id="KW-0175">Coiled coil</keyword>
<organism evidence="2 3">
    <name type="scientific">Synaphobranchus kaupii</name>
    <name type="common">Kaup's arrowtooth eel</name>
    <dbReference type="NCBI Taxonomy" id="118154"/>
    <lineage>
        <taxon>Eukaryota</taxon>
        <taxon>Metazoa</taxon>
        <taxon>Chordata</taxon>
        <taxon>Craniata</taxon>
        <taxon>Vertebrata</taxon>
        <taxon>Euteleostomi</taxon>
        <taxon>Actinopterygii</taxon>
        <taxon>Neopterygii</taxon>
        <taxon>Teleostei</taxon>
        <taxon>Anguilliformes</taxon>
        <taxon>Synaphobranchidae</taxon>
        <taxon>Synaphobranchus</taxon>
    </lineage>
</organism>
<dbReference type="Proteomes" id="UP001152622">
    <property type="component" value="Unassembled WGS sequence"/>
</dbReference>
<dbReference type="SUPFAM" id="SSF57997">
    <property type="entry name" value="Tropomyosin"/>
    <property type="match status" value="1"/>
</dbReference>
<protein>
    <submittedName>
        <fullName evidence="2">Uncharacterized protein</fullName>
    </submittedName>
</protein>
<dbReference type="SUPFAM" id="SSF52266">
    <property type="entry name" value="SGNH hydrolase"/>
    <property type="match status" value="1"/>
</dbReference>
<evidence type="ECO:0000256" key="1">
    <source>
        <dbReference type="SAM" id="Coils"/>
    </source>
</evidence>
<name>A0A9Q1E595_SYNKA</name>
<sequence length="233" mass="25750">MDSNGKFIEPKKLFPGKQVKVTHCSNTARALELLKRDTLGSPNYVIVHTGTNDLHRLRQNTAHAVRRMAEKASREFPDSRVVISTLLPRTDVPPHVIRDINAEIARSCAALPNVHLAHHPTIGPCALQSSVVKALLYRSSIWPATLVDLIPSRSANFPASARLLPAKLTSCPKLDNELAGLQKKLKGTEDEQDKYSEALKDAQEKLELSEKKATDVSTKAWDLPELQSTRKGL</sequence>
<dbReference type="Gene3D" id="3.40.50.1110">
    <property type="entry name" value="SGNH hydrolase"/>
    <property type="match status" value="1"/>
</dbReference>
<evidence type="ECO:0000313" key="2">
    <source>
        <dbReference type="EMBL" id="KAJ8332483.1"/>
    </source>
</evidence>
<evidence type="ECO:0000313" key="3">
    <source>
        <dbReference type="Proteomes" id="UP001152622"/>
    </source>
</evidence>
<dbReference type="OrthoDB" id="8949194at2759"/>
<dbReference type="Gene3D" id="1.20.5.340">
    <property type="match status" value="1"/>
</dbReference>
<gene>
    <name evidence="2" type="ORF">SKAU_G00422720</name>
</gene>
<dbReference type="AlphaFoldDB" id="A0A9Q1E595"/>
<reference evidence="2" key="1">
    <citation type="journal article" date="2023" name="Science">
        <title>Genome structures resolve the early diversification of teleost fishes.</title>
        <authorList>
            <person name="Parey E."/>
            <person name="Louis A."/>
            <person name="Montfort J."/>
            <person name="Bouchez O."/>
            <person name="Roques C."/>
            <person name="Iampietro C."/>
            <person name="Lluch J."/>
            <person name="Castinel A."/>
            <person name="Donnadieu C."/>
            <person name="Desvignes T."/>
            <person name="Floi Bucao C."/>
            <person name="Jouanno E."/>
            <person name="Wen M."/>
            <person name="Mejri S."/>
            <person name="Dirks R."/>
            <person name="Jansen H."/>
            <person name="Henkel C."/>
            <person name="Chen W.J."/>
            <person name="Zahm M."/>
            <person name="Cabau C."/>
            <person name="Klopp C."/>
            <person name="Thompson A.W."/>
            <person name="Robinson-Rechavi M."/>
            <person name="Braasch I."/>
            <person name="Lecointre G."/>
            <person name="Bobe J."/>
            <person name="Postlethwait J.H."/>
            <person name="Berthelot C."/>
            <person name="Roest Crollius H."/>
            <person name="Guiguen Y."/>
        </authorList>
    </citation>
    <scope>NUCLEOTIDE SEQUENCE</scope>
    <source>
        <strain evidence="2">WJC10195</strain>
    </source>
</reference>
<proteinExistence type="predicted"/>
<dbReference type="InterPro" id="IPR036514">
    <property type="entry name" value="SGNH_hydro_sf"/>
</dbReference>